<sequence>MFISYPLCYAFERTVIRSQTFEKTWSNMRPHLERGIELIAQEAHPEGRSLVRKYVYQEPAVRRVVNDCLREIFSTDIMCMVAQIQNNHRKIAARKKEIIEWEKDLIGSPKRSWNPLNASVPQLKEKIERNKVKNAADEKQNQALIDSSLEKLKARGVKLNKAQLEGLINTADGEDVAAIMATADSIRLIFQKMDSQLKSEGATPELSKSYAGFYMMCCRLYIEAIDRALLKIEKFYLPRVSGIEKNAAKQIRSAESKLGHSRITQEQKDILNKNCLINEQIIEVAKFYTKHLNTRAKDLLELKEKAELNYDISLNTFFTMKAGADLSLLMKNSEQDLTRIFEFEMPSPAALYDVGFGEQFTAVTRQLQQD</sequence>
<dbReference type="AlphaFoldDB" id="A0A227KAW8"/>
<dbReference type="RefSeq" id="WP_066595747.1">
    <property type="nucleotide sequence ID" value="NZ_CARLGA010000021.1"/>
</dbReference>
<comment type="caution">
    <text evidence="1">The sequence shown here is derived from an EMBL/GenBank/DDBJ whole genome shotgun (WGS) entry which is preliminary data.</text>
</comment>
<reference evidence="2" key="1">
    <citation type="submission" date="2017-05" db="EMBL/GenBank/DDBJ databases">
        <title>Improved OligoMM genomes.</title>
        <authorList>
            <person name="Garzetti D."/>
        </authorList>
    </citation>
    <scope>NUCLEOTIDE SEQUENCE [LARGE SCALE GENOMIC DNA]</scope>
    <source>
        <strain evidence="2">YL45</strain>
    </source>
</reference>
<organism evidence="1 2">
    <name type="scientific">Turicimonas muris</name>
    <dbReference type="NCBI Taxonomy" id="1796652"/>
    <lineage>
        <taxon>Bacteria</taxon>
        <taxon>Pseudomonadati</taxon>
        <taxon>Pseudomonadota</taxon>
        <taxon>Betaproteobacteria</taxon>
        <taxon>Burkholderiales</taxon>
        <taxon>Sutterellaceae</taxon>
        <taxon>Turicimonas</taxon>
    </lineage>
</organism>
<proteinExistence type="predicted"/>
<protein>
    <submittedName>
        <fullName evidence="1">Uncharacterized protein</fullName>
    </submittedName>
</protein>
<name>A0A227KAW8_9BURK</name>
<gene>
    <name evidence="1" type="ORF">ADH67_12265</name>
</gene>
<evidence type="ECO:0000313" key="1">
    <source>
        <dbReference type="EMBL" id="OXE44404.1"/>
    </source>
</evidence>
<accession>A0A227KAW8</accession>
<dbReference type="EMBL" id="NHMP01000012">
    <property type="protein sequence ID" value="OXE44404.1"/>
    <property type="molecule type" value="Genomic_DNA"/>
</dbReference>
<keyword evidence="2" id="KW-1185">Reference proteome</keyword>
<dbReference type="Proteomes" id="UP000214610">
    <property type="component" value="Unassembled WGS sequence"/>
</dbReference>
<evidence type="ECO:0000313" key="2">
    <source>
        <dbReference type="Proteomes" id="UP000214610"/>
    </source>
</evidence>